<sequence length="231" mass="26801">MLHAFIDESYTDKRYYQAALVIKEENLHRLGEAMLKASEYAQGFGISPGVEFHAHSLMSGQDGWEPVAQAARASLKIYSYTLDLISKLPARIFIEGVDIPRLNARYSYPDFPHTVTLRHLFEEINDFAGSENRRVHVTCDDIGDYKTHLRDFDFYKKANTPGYKPNDLQYLVSLKFDDSRKHDGLQIADQIVYLYRRMDAHTETNPKTDMAISKMWGSIRPIVKKHRRWDP</sequence>
<comment type="caution">
    <text evidence="1">The sequence shown here is derived from an EMBL/GenBank/DDBJ whole genome shotgun (WGS) entry which is preliminary data.</text>
</comment>
<accession>A0A7W3JVC2</accession>
<proteinExistence type="predicted"/>
<dbReference type="Pfam" id="PF12686">
    <property type="entry name" value="DUF3800"/>
    <property type="match status" value="1"/>
</dbReference>
<dbReference type="InterPro" id="IPR024524">
    <property type="entry name" value="DUF3800"/>
</dbReference>
<reference evidence="1 2" key="1">
    <citation type="submission" date="2020-07" db="EMBL/GenBank/DDBJ databases">
        <title>Sequencing the genomes of 1000 actinobacteria strains.</title>
        <authorList>
            <person name="Klenk H.-P."/>
        </authorList>
    </citation>
    <scope>NUCLEOTIDE SEQUENCE [LARGE SCALE GENOMIC DNA]</scope>
    <source>
        <strain evidence="1 2">DSM 23737</strain>
    </source>
</reference>
<dbReference type="AlphaFoldDB" id="A0A7W3JVC2"/>
<organism evidence="1 2">
    <name type="scientific">Alpinimonas psychrophila</name>
    <dbReference type="NCBI Taxonomy" id="748908"/>
    <lineage>
        <taxon>Bacteria</taxon>
        <taxon>Bacillati</taxon>
        <taxon>Actinomycetota</taxon>
        <taxon>Actinomycetes</taxon>
        <taxon>Micrococcales</taxon>
        <taxon>Microbacteriaceae</taxon>
        <taxon>Alpinimonas</taxon>
    </lineage>
</organism>
<dbReference type="RefSeq" id="WP_182485272.1">
    <property type="nucleotide sequence ID" value="NZ_JACGWU010000008.1"/>
</dbReference>
<name>A0A7W3JVC2_9MICO</name>
<gene>
    <name evidence="1" type="ORF">FB555_001976</name>
</gene>
<evidence type="ECO:0000313" key="2">
    <source>
        <dbReference type="Proteomes" id="UP000524237"/>
    </source>
</evidence>
<protein>
    <recommendedName>
        <fullName evidence="3">DUF3800 domain-containing protein</fullName>
    </recommendedName>
</protein>
<evidence type="ECO:0008006" key="3">
    <source>
        <dbReference type="Google" id="ProtNLM"/>
    </source>
</evidence>
<dbReference type="Proteomes" id="UP000524237">
    <property type="component" value="Unassembled WGS sequence"/>
</dbReference>
<keyword evidence="2" id="KW-1185">Reference proteome</keyword>
<evidence type="ECO:0000313" key="1">
    <source>
        <dbReference type="EMBL" id="MBA8829850.1"/>
    </source>
</evidence>
<dbReference type="EMBL" id="JACGWU010000008">
    <property type="protein sequence ID" value="MBA8829850.1"/>
    <property type="molecule type" value="Genomic_DNA"/>
</dbReference>